<organism evidence="1 2">
    <name type="scientific">Rhizobium etli</name>
    <dbReference type="NCBI Taxonomy" id="29449"/>
    <lineage>
        <taxon>Bacteria</taxon>
        <taxon>Pseudomonadati</taxon>
        <taxon>Pseudomonadota</taxon>
        <taxon>Alphaproteobacteria</taxon>
        <taxon>Hyphomicrobiales</taxon>
        <taxon>Rhizobiaceae</taxon>
        <taxon>Rhizobium/Agrobacterium group</taxon>
        <taxon>Rhizobium</taxon>
    </lineage>
</organism>
<dbReference type="AlphaFoldDB" id="A0AAN1BG59"/>
<reference evidence="1 2" key="1">
    <citation type="submission" date="2017-04" db="EMBL/GenBank/DDBJ databases">
        <title>Complete genome sequences of Rhizobium genomic linages associated to common bean (phaseolus vulgaris).</title>
        <authorList>
            <person name="Santamaria R.I."/>
            <person name="Bustos P."/>
            <person name="Perez-Carrascal O."/>
            <person name="Martinez-Flores I."/>
            <person name="Juarez S."/>
            <person name="Lozano L."/>
            <person name="Miranda F."/>
            <person name="Vinuesa P."/>
            <person name="Martinez-Romero E."/>
            <person name="Cevallos M.A."/>
            <person name="Romero D."/>
            <person name="Davila G."/>
            <person name="Gonzalez V."/>
        </authorList>
    </citation>
    <scope>NUCLEOTIDE SEQUENCE [LARGE SCALE GENOMIC DNA]</scope>
    <source>
        <strain evidence="1 2">NXC12</strain>
    </source>
</reference>
<protein>
    <submittedName>
        <fullName evidence="1">Uncharacterized protein</fullName>
    </submittedName>
</protein>
<dbReference type="Proteomes" id="UP000194159">
    <property type="component" value="Chromosome"/>
</dbReference>
<dbReference type="EMBL" id="CP020906">
    <property type="protein sequence ID" value="ARQ10605.1"/>
    <property type="molecule type" value="Genomic_DNA"/>
</dbReference>
<sequence>MLTRGSGCPDHFSPFVALEEFPDIHVMRRWRIRHEIAMQEIRSIAYAGFRTPGLLSVLTVLAAGLLSGCARMPPVFSDDGATISFKGEKFRYRVPGQTEVSCDFDDQRKLAVCNNGLTSELAVAGLPFRGVVLVEFDGRRFRPAERP</sequence>
<gene>
    <name evidence="1" type="ORF">NXC12_CH02594</name>
</gene>
<evidence type="ECO:0000313" key="2">
    <source>
        <dbReference type="Proteomes" id="UP000194159"/>
    </source>
</evidence>
<evidence type="ECO:0000313" key="1">
    <source>
        <dbReference type="EMBL" id="ARQ10605.1"/>
    </source>
</evidence>
<proteinExistence type="predicted"/>
<accession>A0AAN1BG59</accession>
<name>A0AAN1BG59_RHIET</name>